<protein>
    <recommendedName>
        <fullName evidence="3">Osmotically inducible lipoprotein OsmE</fullName>
    </recommendedName>
</protein>
<evidence type="ECO:0000313" key="2">
    <source>
        <dbReference type="Proteomes" id="UP001430193"/>
    </source>
</evidence>
<keyword evidence="2" id="KW-1185">Reference proteome</keyword>
<dbReference type="Proteomes" id="UP001430193">
    <property type="component" value="Unassembled WGS sequence"/>
</dbReference>
<gene>
    <name evidence="1" type="ORF">ISS99_05205</name>
</gene>
<comment type="caution">
    <text evidence="1">The sequence shown here is derived from an EMBL/GenBank/DDBJ whole genome shotgun (WGS) entry which is preliminary data.</text>
</comment>
<accession>A0ABS2KD00</accession>
<evidence type="ECO:0008006" key="3">
    <source>
        <dbReference type="Google" id="ProtNLM"/>
    </source>
</evidence>
<evidence type="ECO:0000313" key="1">
    <source>
        <dbReference type="EMBL" id="MBM7128915.1"/>
    </source>
</evidence>
<dbReference type="EMBL" id="JADIKF010000036">
    <property type="protein sequence ID" value="MBM7128915.1"/>
    <property type="molecule type" value="Genomic_DNA"/>
</dbReference>
<proteinExistence type="predicted"/>
<name>A0ABS2KD00_9GAMM</name>
<sequence>MSSLSNRCTRNIVLQSAVVAVVLLTAGCSQRQVGYGKSGPNTAVLKQTLSKLDLQNPASDAKARIAAGDRRPVGIYGYACSVPGPLNHRVTLSTEIRCLDGTSDVAESEEHHHLIEQATAYAEAYDDELHRDGVF</sequence>
<reference evidence="1" key="1">
    <citation type="submission" date="2020-10" db="EMBL/GenBank/DDBJ databases">
        <title>Phylogeny of dyella-like bacteria.</title>
        <authorList>
            <person name="Fu J."/>
        </authorList>
    </citation>
    <scope>NUCLEOTIDE SEQUENCE</scope>
    <source>
        <strain evidence="1">DHON07</strain>
    </source>
</reference>
<dbReference type="RefSeq" id="WP_204630537.1">
    <property type="nucleotide sequence ID" value="NZ_BSOC01000007.1"/>
</dbReference>
<organism evidence="1 2">
    <name type="scientific">Dyella mobilis</name>
    <dbReference type="NCBI Taxonomy" id="1849582"/>
    <lineage>
        <taxon>Bacteria</taxon>
        <taxon>Pseudomonadati</taxon>
        <taxon>Pseudomonadota</taxon>
        <taxon>Gammaproteobacteria</taxon>
        <taxon>Lysobacterales</taxon>
        <taxon>Rhodanobacteraceae</taxon>
        <taxon>Dyella</taxon>
    </lineage>
</organism>
<dbReference type="PROSITE" id="PS51257">
    <property type="entry name" value="PROKAR_LIPOPROTEIN"/>
    <property type="match status" value="1"/>
</dbReference>